<feature type="compositionally biased region" description="Basic and acidic residues" evidence="1">
    <location>
        <begin position="1"/>
        <end position="29"/>
    </location>
</feature>
<feature type="region of interest" description="Disordered" evidence="1">
    <location>
        <begin position="1"/>
        <end position="38"/>
    </location>
</feature>
<dbReference type="EMBL" id="BLXT01006466">
    <property type="protein sequence ID" value="GFO31865.1"/>
    <property type="molecule type" value="Genomic_DNA"/>
</dbReference>
<reference evidence="2 3" key="1">
    <citation type="journal article" date="2021" name="Elife">
        <title>Chloroplast acquisition without the gene transfer in kleptoplastic sea slugs, Plakobranchus ocellatus.</title>
        <authorList>
            <person name="Maeda T."/>
            <person name="Takahashi S."/>
            <person name="Yoshida T."/>
            <person name="Shimamura S."/>
            <person name="Takaki Y."/>
            <person name="Nagai Y."/>
            <person name="Toyoda A."/>
            <person name="Suzuki Y."/>
            <person name="Arimoto A."/>
            <person name="Ishii H."/>
            <person name="Satoh N."/>
            <person name="Nishiyama T."/>
            <person name="Hasebe M."/>
            <person name="Maruyama T."/>
            <person name="Minagawa J."/>
            <person name="Obokata J."/>
            <person name="Shigenobu S."/>
        </authorList>
    </citation>
    <scope>NUCLEOTIDE SEQUENCE [LARGE SCALE GENOMIC DNA]</scope>
</reference>
<evidence type="ECO:0000256" key="1">
    <source>
        <dbReference type="SAM" id="MobiDB-lite"/>
    </source>
</evidence>
<comment type="caution">
    <text evidence="2">The sequence shown here is derived from an EMBL/GenBank/DDBJ whole genome shotgun (WGS) entry which is preliminary data.</text>
</comment>
<name>A0AAV4CJ62_9GAST</name>
<gene>
    <name evidence="2" type="ORF">PoB_005837000</name>
</gene>
<dbReference type="AlphaFoldDB" id="A0AAV4CJ62"/>
<evidence type="ECO:0000313" key="3">
    <source>
        <dbReference type="Proteomes" id="UP000735302"/>
    </source>
</evidence>
<evidence type="ECO:0000313" key="2">
    <source>
        <dbReference type="EMBL" id="GFO31865.1"/>
    </source>
</evidence>
<organism evidence="2 3">
    <name type="scientific">Plakobranchus ocellatus</name>
    <dbReference type="NCBI Taxonomy" id="259542"/>
    <lineage>
        <taxon>Eukaryota</taxon>
        <taxon>Metazoa</taxon>
        <taxon>Spiralia</taxon>
        <taxon>Lophotrochozoa</taxon>
        <taxon>Mollusca</taxon>
        <taxon>Gastropoda</taxon>
        <taxon>Heterobranchia</taxon>
        <taxon>Euthyneura</taxon>
        <taxon>Panpulmonata</taxon>
        <taxon>Sacoglossa</taxon>
        <taxon>Placobranchoidea</taxon>
        <taxon>Plakobranchidae</taxon>
        <taxon>Plakobranchus</taxon>
    </lineage>
</organism>
<keyword evidence="3" id="KW-1185">Reference proteome</keyword>
<protein>
    <submittedName>
        <fullName evidence="2">Uncharacterized protein</fullName>
    </submittedName>
</protein>
<sequence length="87" mass="10043">MGRRGEGGGEKMRWGRKEKEKEIGDRGRDDVDDDDERRCHRHNKPVLIPAAHRLLSPSALTVRWLSSDFCIISPRPNPSTKFNYNVK</sequence>
<dbReference type="Proteomes" id="UP000735302">
    <property type="component" value="Unassembled WGS sequence"/>
</dbReference>
<accession>A0AAV4CJ62</accession>
<proteinExistence type="predicted"/>